<evidence type="ECO:0000256" key="4">
    <source>
        <dbReference type="RuleBase" id="RU000363"/>
    </source>
</evidence>
<sequence length="230" mass="24598">MKQTSPKIALVTGGNRGIGKAIVESLAAQGLKVLLACRDKEDGLKIALEIHGDVSVVQLELSDPMKLNKQIRQIGAEYPQIDVLVNNAGVLEERGFSNLSSSDLMHSMQVNALAAYELIQFFGNRMANNGYGRIVNVSSGWGAFSDGLTGPAAYSISKATLNAITKVAANNYPDSVKVNALCPGWVRTRMGGASATRSPEAGAETAVWLATLDDKGPTGKFFRDKKQIDW</sequence>
<evidence type="ECO:0000256" key="1">
    <source>
        <dbReference type="ARBA" id="ARBA00006484"/>
    </source>
</evidence>
<dbReference type="SUPFAM" id="SSF51735">
    <property type="entry name" value="NAD(P)-binding Rossmann-fold domains"/>
    <property type="match status" value="1"/>
</dbReference>
<keyword evidence="3" id="KW-0560">Oxidoreductase</keyword>
<dbReference type="AlphaFoldDB" id="A0A5N3QTI4"/>
<dbReference type="Proteomes" id="UP000326789">
    <property type="component" value="Unassembled WGS sequence"/>
</dbReference>
<dbReference type="Pfam" id="PF00106">
    <property type="entry name" value="adh_short"/>
    <property type="match status" value="1"/>
</dbReference>
<gene>
    <name evidence="5" type="ORF">F2P58_23635</name>
</gene>
<reference evidence="5 6" key="1">
    <citation type="submission" date="2019-09" db="EMBL/GenBank/DDBJ databases">
        <title>Whole genome sequence of Vibrio fortis.</title>
        <authorList>
            <person name="Das S.K."/>
        </authorList>
    </citation>
    <scope>NUCLEOTIDE SEQUENCE [LARGE SCALE GENOMIC DNA]</scope>
    <source>
        <strain evidence="5 6">AN60</strain>
    </source>
</reference>
<protein>
    <submittedName>
        <fullName evidence="5">SDR family NAD(P)-dependent oxidoreductase</fullName>
    </submittedName>
</protein>
<dbReference type="GO" id="GO:0016491">
    <property type="term" value="F:oxidoreductase activity"/>
    <property type="evidence" value="ECO:0007669"/>
    <property type="project" value="UniProtKB-KW"/>
</dbReference>
<dbReference type="PRINTS" id="PR00080">
    <property type="entry name" value="SDRFAMILY"/>
</dbReference>
<name>A0A5N3QTI4_9VIBR</name>
<dbReference type="PRINTS" id="PR00081">
    <property type="entry name" value="GDHRDH"/>
</dbReference>
<dbReference type="RefSeq" id="WP_150873203.1">
    <property type="nucleotide sequence ID" value="NZ_VWSE01000010.1"/>
</dbReference>
<dbReference type="PANTHER" id="PTHR43490:SF99">
    <property type="entry name" value="SHORT-CHAIN DEHYDROGENASE_REDUCTASE"/>
    <property type="match status" value="1"/>
</dbReference>
<comment type="similarity">
    <text evidence="1 4">Belongs to the short-chain dehydrogenases/reductases (SDR) family.</text>
</comment>
<comment type="caution">
    <text evidence="5">The sequence shown here is derived from an EMBL/GenBank/DDBJ whole genome shotgun (WGS) entry which is preliminary data.</text>
</comment>
<evidence type="ECO:0000313" key="6">
    <source>
        <dbReference type="Proteomes" id="UP000326789"/>
    </source>
</evidence>
<proteinExistence type="inferred from homology"/>
<dbReference type="EMBL" id="VWSE01000010">
    <property type="protein sequence ID" value="KAB0285504.1"/>
    <property type="molecule type" value="Genomic_DNA"/>
</dbReference>
<dbReference type="PANTHER" id="PTHR43490">
    <property type="entry name" value="(+)-NEOMENTHOL DEHYDROGENASE"/>
    <property type="match status" value="1"/>
</dbReference>
<dbReference type="InterPro" id="IPR036291">
    <property type="entry name" value="NAD(P)-bd_dom_sf"/>
</dbReference>
<evidence type="ECO:0000313" key="5">
    <source>
        <dbReference type="EMBL" id="KAB0285504.1"/>
    </source>
</evidence>
<accession>A0A5N3QTI4</accession>
<dbReference type="Gene3D" id="3.40.50.720">
    <property type="entry name" value="NAD(P)-binding Rossmann-like Domain"/>
    <property type="match status" value="1"/>
</dbReference>
<dbReference type="InterPro" id="IPR002347">
    <property type="entry name" value="SDR_fam"/>
</dbReference>
<organism evidence="5 6">
    <name type="scientific">Vibrio fortis</name>
    <dbReference type="NCBI Taxonomy" id="212667"/>
    <lineage>
        <taxon>Bacteria</taxon>
        <taxon>Pseudomonadati</taxon>
        <taxon>Pseudomonadota</taxon>
        <taxon>Gammaproteobacteria</taxon>
        <taxon>Vibrionales</taxon>
        <taxon>Vibrionaceae</taxon>
        <taxon>Vibrio</taxon>
    </lineage>
</organism>
<keyword evidence="2" id="KW-0521">NADP</keyword>
<evidence type="ECO:0000256" key="3">
    <source>
        <dbReference type="ARBA" id="ARBA00023002"/>
    </source>
</evidence>
<evidence type="ECO:0000256" key="2">
    <source>
        <dbReference type="ARBA" id="ARBA00022857"/>
    </source>
</evidence>